<keyword evidence="2" id="KW-1185">Reference proteome</keyword>
<accession>A0A1Y1SZ15</accession>
<dbReference type="OrthoDB" id="793520at2"/>
<evidence type="ECO:0000313" key="2">
    <source>
        <dbReference type="Proteomes" id="UP000192746"/>
    </source>
</evidence>
<comment type="caution">
    <text evidence="1">The sequence shown here is derived from an EMBL/GenBank/DDBJ whole genome shotgun (WGS) entry which is preliminary data.</text>
</comment>
<reference evidence="1 2" key="1">
    <citation type="submission" date="2013-04" db="EMBL/GenBank/DDBJ databases">
        <title>Zunongwangia sp. 22II14-10F7 Genome Sequencing.</title>
        <authorList>
            <person name="Lai Q."/>
            <person name="Shao Z."/>
        </authorList>
    </citation>
    <scope>NUCLEOTIDE SEQUENCE [LARGE SCALE GENOMIC DNA]</scope>
    <source>
        <strain evidence="1 2">22II14-10F7</strain>
    </source>
</reference>
<organism evidence="1 2">
    <name type="scientific">Zunongwangia atlantica 22II14-10F7</name>
    <dbReference type="NCBI Taxonomy" id="1185767"/>
    <lineage>
        <taxon>Bacteria</taxon>
        <taxon>Pseudomonadati</taxon>
        <taxon>Bacteroidota</taxon>
        <taxon>Flavobacteriia</taxon>
        <taxon>Flavobacteriales</taxon>
        <taxon>Flavobacteriaceae</taxon>
        <taxon>Zunongwangia</taxon>
    </lineage>
</organism>
<dbReference type="EMBL" id="ARYN01000024">
    <property type="protein sequence ID" value="ORL43812.1"/>
    <property type="molecule type" value="Genomic_DNA"/>
</dbReference>
<evidence type="ECO:0000313" key="1">
    <source>
        <dbReference type="EMBL" id="ORL43812.1"/>
    </source>
</evidence>
<dbReference type="AlphaFoldDB" id="A0A1Y1SZ15"/>
<dbReference type="Proteomes" id="UP000192746">
    <property type="component" value="Unassembled WGS sequence"/>
</dbReference>
<sequence>MTIENLLIIYDTDFEKRNWLDWIISHVMFAPPTHRFSGRALIEADQFIFKGYDKKKNENAEIILYRHLITQVYLGYDKTYSHFQVRSSFFWQPIRIQYQNESKDQLDFIYLICNYNHFSTSNKELFEALKIWLS</sequence>
<protein>
    <submittedName>
        <fullName evidence="1">Uncharacterized protein</fullName>
    </submittedName>
</protein>
<dbReference type="RefSeq" id="WP_084843223.1">
    <property type="nucleotide sequence ID" value="NZ_ARYN01000024.1"/>
</dbReference>
<proteinExistence type="predicted"/>
<gene>
    <name evidence="1" type="ORF">IIF7_18774</name>
</gene>
<name>A0A1Y1SZ15_9FLAO</name>